<name>A0A0A9HI06_ARUDO</name>
<evidence type="ECO:0000313" key="1">
    <source>
        <dbReference type="EMBL" id="JAE32518.1"/>
    </source>
</evidence>
<sequence length="57" mass="6755">MPQIQIQQSLETSPHHSAITVWLISGRLEKRERILNSEKISYNCPEECNHRQPNYYS</sequence>
<reference evidence="1" key="1">
    <citation type="submission" date="2014-09" db="EMBL/GenBank/DDBJ databases">
        <authorList>
            <person name="Magalhaes I.L.F."/>
            <person name="Oliveira U."/>
            <person name="Santos F.R."/>
            <person name="Vidigal T.H.D.A."/>
            <person name="Brescovit A.D."/>
            <person name="Santos A.J."/>
        </authorList>
    </citation>
    <scope>NUCLEOTIDE SEQUENCE</scope>
    <source>
        <tissue evidence="1">Shoot tissue taken approximately 20 cm above the soil surface</tissue>
    </source>
</reference>
<reference evidence="1" key="2">
    <citation type="journal article" date="2015" name="Data Brief">
        <title>Shoot transcriptome of the giant reed, Arundo donax.</title>
        <authorList>
            <person name="Barrero R.A."/>
            <person name="Guerrero F.D."/>
            <person name="Moolhuijzen P."/>
            <person name="Goolsby J.A."/>
            <person name="Tidwell J."/>
            <person name="Bellgard S.E."/>
            <person name="Bellgard M.I."/>
        </authorList>
    </citation>
    <scope>NUCLEOTIDE SEQUENCE</scope>
    <source>
        <tissue evidence="1">Shoot tissue taken approximately 20 cm above the soil surface</tissue>
    </source>
</reference>
<accession>A0A0A9HI06</accession>
<dbReference type="EMBL" id="GBRH01165378">
    <property type="protein sequence ID" value="JAE32518.1"/>
    <property type="molecule type" value="Transcribed_RNA"/>
</dbReference>
<proteinExistence type="predicted"/>
<dbReference type="AlphaFoldDB" id="A0A0A9HI06"/>
<organism evidence="1">
    <name type="scientific">Arundo donax</name>
    <name type="common">Giant reed</name>
    <name type="synonym">Donax arundinaceus</name>
    <dbReference type="NCBI Taxonomy" id="35708"/>
    <lineage>
        <taxon>Eukaryota</taxon>
        <taxon>Viridiplantae</taxon>
        <taxon>Streptophyta</taxon>
        <taxon>Embryophyta</taxon>
        <taxon>Tracheophyta</taxon>
        <taxon>Spermatophyta</taxon>
        <taxon>Magnoliopsida</taxon>
        <taxon>Liliopsida</taxon>
        <taxon>Poales</taxon>
        <taxon>Poaceae</taxon>
        <taxon>PACMAD clade</taxon>
        <taxon>Arundinoideae</taxon>
        <taxon>Arundineae</taxon>
        <taxon>Arundo</taxon>
    </lineage>
</organism>
<protein>
    <submittedName>
        <fullName evidence="1">Uncharacterized protein</fullName>
    </submittedName>
</protein>